<dbReference type="InterPro" id="IPR006189">
    <property type="entry name" value="CHASE_dom"/>
</dbReference>
<dbReference type="PROSITE" id="PS50110">
    <property type="entry name" value="RESPONSE_REGULATORY"/>
    <property type="match status" value="1"/>
</dbReference>
<dbReference type="GO" id="GO:0000155">
    <property type="term" value="F:phosphorelay sensor kinase activity"/>
    <property type="evidence" value="ECO:0007669"/>
    <property type="project" value="InterPro"/>
</dbReference>
<feature type="compositionally biased region" description="Polar residues" evidence="11">
    <location>
        <begin position="258"/>
        <end position="268"/>
    </location>
</feature>
<dbReference type="CDD" id="cd16922">
    <property type="entry name" value="HATPase_EvgS-ArcB-TorS-like"/>
    <property type="match status" value="1"/>
</dbReference>
<evidence type="ECO:0000256" key="4">
    <source>
        <dbReference type="ARBA" id="ARBA00022553"/>
    </source>
</evidence>
<dbReference type="PRINTS" id="PR00344">
    <property type="entry name" value="BCTRLSENSOR"/>
</dbReference>
<evidence type="ECO:0000256" key="9">
    <source>
        <dbReference type="ARBA" id="ARBA00023136"/>
    </source>
</evidence>
<dbReference type="EMBL" id="QJUP01000017">
    <property type="protein sequence ID" value="TBU94835.1"/>
    <property type="molecule type" value="Genomic_DNA"/>
</dbReference>
<feature type="domain" description="PAS" evidence="15">
    <location>
        <begin position="361"/>
        <end position="433"/>
    </location>
</feature>
<dbReference type="InterPro" id="IPR042240">
    <property type="entry name" value="CHASE_sf"/>
</dbReference>
<evidence type="ECO:0000259" key="17">
    <source>
        <dbReference type="PROSITE" id="PS50839"/>
    </source>
</evidence>
<dbReference type="Proteomes" id="UP000292639">
    <property type="component" value="Unassembled WGS sequence"/>
</dbReference>
<dbReference type="SUPFAM" id="SSF55785">
    <property type="entry name" value="PYP-like sensor domain (PAS domain)"/>
    <property type="match status" value="1"/>
</dbReference>
<dbReference type="SUPFAM" id="SSF52172">
    <property type="entry name" value="CheY-like"/>
    <property type="match status" value="1"/>
</dbReference>
<dbReference type="RefSeq" id="WP_131184752.1">
    <property type="nucleotide sequence ID" value="NZ_QJUO01000017.1"/>
</dbReference>
<keyword evidence="4 10" id="KW-0597">Phosphoprotein</keyword>
<comment type="subcellular location">
    <subcellularLocation>
        <location evidence="2">Membrane</location>
    </subcellularLocation>
</comment>
<reference evidence="18 19" key="1">
    <citation type="submission" date="2018-06" db="EMBL/GenBank/DDBJ databases">
        <title>Three novel Pseudomonas species isolated from symptomatic oak.</title>
        <authorList>
            <person name="Bueno-Gonzalez V."/>
            <person name="Brady C."/>
        </authorList>
    </citation>
    <scope>NUCLEOTIDE SEQUENCE [LARGE SCALE GENOMIC DNA]</scope>
    <source>
        <strain evidence="18 19">P17C</strain>
    </source>
</reference>
<dbReference type="Pfam" id="PF00512">
    <property type="entry name" value="HisKA"/>
    <property type="match status" value="1"/>
</dbReference>
<evidence type="ECO:0000313" key="18">
    <source>
        <dbReference type="EMBL" id="TBU94835.1"/>
    </source>
</evidence>
<organism evidence="18 19">
    <name type="scientific">Stutzerimonas kirkiae</name>
    <dbReference type="NCBI Taxonomy" id="2211392"/>
    <lineage>
        <taxon>Bacteria</taxon>
        <taxon>Pseudomonadati</taxon>
        <taxon>Pseudomonadota</taxon>
        <taxon>Gammaproteobacteria</taxon>
        <taxon>Pseudomonadales</taxon>
        <taxon>Pseudomonadaceae</taxon>
        <taxon>Stutzerimonas</taxon>
    </lineage>
</organism>
<dbReference type="PROSITE" id="PS50113">
    <property type="entry name" value="PAC"/>
    <property type="match status" value="1"/>
</dbReference>
<name>A0A4V2KCK1_9GAMM</name>
<dbReference type="AlphaFoldDB" id="A0A4V2KCK1"/>
<feature type="compositionally biased region" description="Basic and acidic residues" evidence="11">
    <location>
        <begin position="270"/>
        <end position="280"/>
    </location>
</feature>
<dbReference type="SMART" id="SM00388">
    <property type="entry name" value="HisKA"/>
    <property type="match status" value="1"/>
</dbReference>
<keyword evidence="9 12" id="KW-0472">Membrane</keyword>
<dbReference type="Gene3D" id="3.40.50.2300">
    <property type="match status" value="1"/>
</dbReference>
<feature type="transmembrane region" description="Helical" evidence="12">
    <location>
        <begin position="20"/>
        <end position="38"/>
    </location>
</feature>
<dbReference type="FunFam" id="3.30.565.10:FF:000006">
    <property type="entry name" value="Sensor histidine kinase WalK"/>
    <property type="match status" value="1"/>
</dbReference>
<gene>
    <name evidence="18" type="ORF">DNJ96_12840</name>
</gene>
<dbReference type="InterPro" id="IPR000014">
    <property type="entry name" value="PAS"/>
</dbReference>
<dbReference type="PANTHER" id="PTHR43047:SF72">
    <property type="entry name" value="OSMOSENSING HISTIDINE PROTEIN KINASE SLN1"/>
    <property type="match status" value="1"/>
</dbReference>
<keyword evidence="5" id="KW-0808">Transferase</keyword>
<feature type="domain" description="PAC" evidence="16">
    <location>
        <begin position="437"/>
        <end position="489"/>
    </location>
</feature>
<dbReference type="CDD" id="cd00082">
    <property type="entry name" value="HisKA"/>
    <property type="match status" value="1"/>
</dbReference>
<feature type="domain" description="Histidine kinase" evidence="13">
    <location>
        <begin position="493"/>
        <end position="711"/>
    </location>
</feature>
<dbReference type="SMART" id="SM00091">
    <property type="entry name" value="PAS"/>
    <property type="match status" value="1"/>
</dbReference>
<dbReference type="SMART" id="SM00387">
    <property type="entry name" value="HATPase_c"/>
    <property type="match status" value="1"/>
</dbReference>
<comment type="catalytic activity">
    <reaction evidence="1">
        <text>ATP + protein L-histidine = ADP + protein N-phospho-L-histidine.</text>
        <dbReference type="EC" id="2.7.13.3"/>
    </reaction>
</comment>
<dbReference type="GO" id="GO:0009927">
    <property type="term" value="F:histidine phosphotransfer kinase activity"/>
    <property type="evidence" value="ECO:0007669"/>
    <property type="project" value="TreeGrafter"/>
</dbReference>
<dbReference type="Pfam" id="PF02518">
    <property type="entry name" value="HATPase_c"/>
    <property type="match status" value="1"/>
</dbReference>
<dbReference type="InterPro" id="IPR000700">
    <property type="entry name" value="PAS-assoc_C"/>
</dbReference>
<dbReference type="CDD" id="cd00156">
    <property type="entry name" value="REC"/>
    <property type="match status" value="1"/>
</dbReference>
<dbReference type="PROSITE" id="PS50112">
    <property type="entry name" value="PAS"/>
    <property type="match status" value="1"/>
</dbReference>
<dbReference type="InterPro" id="IPR036097">
    <property type="entry name" value="HisK_dim/P_sf"/>
</dbReference>
<evidence type="ECO:0000256" key="1">
    <source>
        <dbReference type="ARBA" id="ARBA00000085"/>
    </source>
</evidence>
<keyword evidence="6 12" id="KW-0812">Transmembrane</keyword>
<evidence type="ECO:0000259" key="13">
    <source>
        <dbReference type="PROSITE" id="PS50109"/>
    </source>
</evidence>
<protein>
    <recommendedName>
        <fullName evidence="3">histidine kinase</fullName>
        <ecNumber evidence="3">2.7.13.3</ecNumber>
    </recommendedName>
</protein>
<dbReference type="InterPro" id="IPR013655">
    <property type="entry name" value="PAS_fold_3"/>
</dbReference>
<dbReference type="SUPFAM" id="SSF55874">
    <property type="entry name" value="ATPase domain of HSP90 chaperone/DNA topoisomerase II/histidine kinase"/>
    <property type="match status" value="1"/>
</dbReference>
<comment type="caution">
    <text evidence="18">The sequence shown here is derived from an EMBL/GenBank/DDBJ whole genome shotgun (WGS) entry which is preliminary data.</text>
</comment>
<dbReference type="InterPro" id="IPR003594">
    <property type="entry name" value="HATPase_dom"/>
</dbReference>
<evidence type="ECO:0000256" key="7">
    <source>
        <dbReference type="ARBA" id="ARBA00022777"/>
    </source>
</evidence>
<dbReference type="Pfam" id="PF03924">
    <property type="entry name" value="CHASE"/>
    <property type="match status" value="1"/>
</dbReference>
<dbReference type="Gene3D" id="3.30.565.10">
    <property type="entry name" value="Histidine kinase-like ATPase, C-terminal domain"/>
    <property type="match status" value="1"/>
</dbReference>
<dbReference type="PROSITE" id="PS50839">
    <property type="entry name" value="CHASE"/>
    <property type="match status" value="1"/>
</dbReference>
<dbReference type="Gene3D" id="1.10.287.130">
    <property type="match status" value="1"/>
</dbReference>
<dbReference type="GO" id="GO:0005886">
    <property type="term" value="C:plasma membrane"/>
    <property type="evidence" value="ECO:0007669"/>
    <property type="project" value="UniProtKB-ARBA"/>
</dbReference>
<evidence type="ECO:0000256" key="10">
    <source>
        <dbReference type="PROSITE-ProRule" id="PRU00169"/>
    </source>
</evidence>
<dbReference type="InterPro" id="IPR005467">
    <property type="entry name" value="His_kinase_dom"/>
</dbReference>
<keyword evidence="19" id="KW-1185">Reference proteome</keyword>
<evidence type="ECO:0000256" key="3">
    <source>
        <dbReference type="ARBA" id="ARBA00012438"/>
    </source>
</evidence>
<feature type="domain" description="CHASE" evidence="17">
    <location>
        <begin position="81"/>
        <end position="298"/>
    </location>
</feature>
<dbReference type="InterPro" id="IPR011006">
    <property type="entry name" value="CheY-like_superfamily"/>
</dbReference>
<sequence length="838" mass="93619">MSLSPPSTIRQLLSRRNGIAWLVLLLSLLVQFITLLHLHRNESRAASQQFDILTVKASEAIRHRLLSHERALHGAAGLLAALGEPSQRQWREYVRNLQLQSQYPGTRQLGYAPVIGARDRAAHEARMRSELAADYRVHPQSGHRVHIPASHVEPLTKQAPVGPGYDMFSHDLLRRTMQRAARENQPRMVGTAGPGMQDEQPALLLYLPVYHGGLAPDTSSQRLQALRGFVYSSHHIDHLLQGIPDLIDHQLALEIHTSQGDGPSSPLYSNRDEASHDRAPRYSRQLPLDLYGQNWDLRLQSEPPFEKRFHSNEPLLAALGIGLSLTLFFYASSLGARNNRAEHLEQMTEHIQRNKQALRLSEERLSLALKGSNDGLWDLNLEVGTFYASTRAWQMLGYRPGELEPPPSLWQRLMEPDERQQSKIRLAQLMSSNTEYFATEQHLMHKSGMLVPVLLRGYILRDQDNRPLRISGTLMDLTERKQSERLKNEFIATLNHELRTPLASISGALGLINGGSLGPVPATLQQMLDIAQRNSQRLGHLIDDLLDMDKIAAGKMVFDFHAQPLPRLLEDALTSNQAYATEHDVRLLPAGTPDVRLWVDYSRLQQVLGNFLSNAIKHTPPGKCVWIGARLRDGHARIEVEDQGPGITQEFSPRVFEKFAQAGAPGNRNKGGTGLGLSISKELIERMGGRIGFDSPAGLGATFWCELPLHQQNGNDHQPGSPRLLVVEDEPDTGRMLHIMLHEAGYTVDRVQNLGLARERLAQTTYKAMTLDMHLPDGSGQQLIEEIRGTPGTKALPIIVISASHDADRAELPGVQWLHKPVFSAQLLNTLQQLVDKA</sequence>
<keyword evidence="8 12" id="KW-1133">Transmembrane helix</keyword>
<evidence type="ECO:0000256" key="6">
    <source>
        <dbReference type="ARBA" id="ARBA00022692"/>
    </source>
</evidence>
<dbReference type="SMART" id="SM00086">
    <property type="entry name" value="PAC"/>
    <property type="match status" value="1"/>
</dbReference>
<dbReference type="SMART" id="SM01079">
    <property type="entry name" value="CHASE"/>
    <property type="match status" value="1"/>
</dbReference>
<dbReference type="EC" id="2.7.13.3" evidence="3"/>
<dbReference type="Pfam" id="PF08447">
    <property type="entry name" value="PAS_3"/>
    <property type="match status" value="1"/>
</dbReference>
<dbReference type="InterPro" id="IPR035965">
    <property type="entry name" value="PAS-like_dom_sf"/>
</dbReference>
<feature type="region of interest" description="Disordered" evidence="11">
    <location>
        <begin position="258"/>
        <end position="283"/>
    </location>
</feature>
<feature type="domain" description="Response regulatory" evidence="14">
    <location>
        <begin position="723"/>
        <end position="835"/>
    </location>
</feature>
<evidence type="ECO:0000313" key="19">
    <source>
        <dbReference type="Proteomes" id="UP000292639"/>
    </source>
</evidence>
<evidence type="ECO:0000259" key="16">
    <source>
        <dbReference type="PROSITE" id="PS50113"/>
    </source>
</evidence>
<dbReference type="InterPro" id="IPR003661">
    <property type="entry name" value="HisK_dim/P_dom"/>
</dbReference>
<dbReference type="PANTHER" id="PTHR43047">
    <property type="entry name" value="TWO-COMPONENT HISTIDINE PROTEIN KINASE"/>
    <property type="match status" value="1"/>
</dbReference>
<dbReference type="CDD" id="cd00130">
    <property type="entry name" value="PAS"/>
    <property type="match status" value="1"/>
</dbReference>
<proteinExistence type="predicted"/>
<dbReference type="Gene3D" id="3.30.450.350">
    <property type="entry name" value="CHASE domain"/>
    <property type="match status" value="1"/>
</dbReference>
<evidence type="ECO:0000256" key="11">
    <source>
        <dbReference type="SAM" id="MobiDB-lite"/>
    </source>
</evidence>
<dbReference type="PROSITE" id="PS50109">
    <property type="entry name" value="HIS_KIN"/>
    <property type="match status" value="1"/>
</dbReference>
<dbReference type="InterPro" id="IPR036890">
    <property type="entry name" value="HATPase_C_sf"/>
</dbReference>
<dbReference type="SUPFAM" id="SSF47384">
    <property type="entry name" value="Homodimeric domain of signal transducing histidine kinase"/>
    <property type="match status" value="1"/>
</dbReference>
<evidence type="ECO:0000256" key="2">
    <source>
        <dbReference type="ARBA" id="ARBA00004370"/>
    </source>
</evidence>
<accession>A0A4V2KCK1</accession>
<keyword evidence="7 18" id="KW-0418">Kinase</keyword>
<dbReference type="NCBIfam" id="TIGR00229">
    <property type="entry name" value="sensory_box"/>
    <property type="match status" value="1"/>
</dbReference>
<feature type="modified residue" description="4-aspartylphosphate" evidence="10">
    <location>
        <position position="772"/>
    </location>
</feature>
<dbReference type="InterPro" id="IPR004358">
    <property type="entry name" value="Sig_transdc_His_kin-like_C"/>
</dbReference>
<dbReference type="SMART" id="SM00448">
    <property type="entry name" value="REC"/>
    <property type="match status" value="1"/>
</dbReference>
<evidence type="ECO:0000256" key="12">
    <source>
        <dbReference type="SAM" id="Phobius"/>
    </source>
</evidence>
<dbReference type="Pfam" id="PF00072">
    <property type="entry name" value="Response_reg"/>
    <property type="match status" value="1"/>
</dbReference>
<evidence type="ECO:0000259" key="14">
    <source>
        <dbReference type="PROSITE" id="PS50110"/>
    </source>
</evidence>
<evidence type="ECO:0000256" key="5">
    <source>
        <dbReference type="ARBA" id="ARBA00022679"/>
    </source>
</evidence>
<evidence type="ECO:0000256" key="8">
    <source>
        <dbReference type="ARBA" id="ARBA00022989"/>
    </source>
</evidence>
<dbReference type="InterPro" id="IPR001610">
    <property type="entry name" value="PAC"/>
</dbReference>
<evidence type="ECO:0000259" key="15">
    <source>
        <dbReference type="PROSITE" id="PS50112"/>
    </source>
</evidence>
<dbReference type="InterPro" id="IPR001789">
    <property type="entry name" value="Sig_transdc_resp-reg_receiver"/>
</dbReference>
<dbReference type="Gene3D" id="3.30.450.20">
    <property type="entry name" value="PAS domain"/>
    <property type="match status" value="1"/>
</dbReference>